<accession>A0A158FRY7</accession>
<name>A0A158FRY7_9BURK</name>
<comment type="caution">
    <text evidence="1">The sequence shown here is derived from an EMBL/GenBank/DDBJ whole genome shotgun (WGS) entry which is preliminary data.</text>
</comment>
<dbReference type="Proteomes" id="UP000054977">
    <property type="component" value="Unassembled WGS sequence"/>
</dbReference>
<proteinExistence type="predicted"/>
<evidence type="ECO:0000313" key="2">
    <source>
        <dbReference type="Proteomes" id="UP000054977"/>
    </source>
</evidence>
<dbReference type="EMBL" id="FCNW02000003">
    <property type="protein sequence ID" value="SAL22383.1"/>
    <property type="molecule type" value="Genomic_DNA"/>
</dbReference>
<evidence type="ECO:0000313" key="1">
    <source>
        <dbReference type="EMBL" id="SAL22383.1"/>
    </source>
</evidence>
<dbReference type="Gene3D" id="1.20.120.330">
    <property type="entry name" value="Nucleotidyltransferases domain 2"/>
    <property type="match status" value="1"/>
</dbReference>
<evidence type="ECO:0008006" key="3">
    <source>
        <dbReference type="Google" id="ProtNLM"/>
    </source>
</evidence>
<organism evidence="1 2">
    <name type="scientific">Caballeronia humi</name>
    <dbReference type="NCBI Taxonomy" id="326474"/>
    <lineage>
        <taxon>Bacteria</taxon>
        <taxon>Pseudomonadati</taxon>
        <taxon>Pseudomonadota</taxon>
        <taxon>Betaproteobacteria</taxon>
        <taxon>Burkholderiales</taxon>
        <taxon>Burkholderiaceae</taxon>
        <taxon>Caballeronia</taxon>
    </lineage>
</organism>
<keyword evidence="2" id="KW-1185">Reference proteome</keyword>
<protein>
    <recommendedName>
        <fullName evidence="3">HEPN domain-containing protein</fullName>
    </recommendedName>
</protein>
<reference evidence="1" key="1">
    <citation type="submission" date="2016-01" db="EMBL/GenBank/DDBJ databases">
        <authorList>
            <person name="Peeters C."/>
        </authorList>
    </citation>
    <scope>NUCLEOTIDE SEQUENCE [LARGE SCALE GENOMIC DNA]</scope>
    <source>
        <strain evidence="1">LMG 22934</strain>
    </source>
</reference>
<gene>
    <name evidence="1" type="ORF">AWB65_01195</name>
</gene>
<dbReference type="AlphaFoldDB" id="A0A158FRY7"/>
<sequence length="62" mass="7021">MSATPRELAAHEAELLKTAESEPHYRAVCSRSYYAAFHAARAFHHRFPCRLSSERQAVVMSS</sequence>